<organism evidence="2 3">
    <name type="scientific">Novilysobacter selenitireducens</name>
    <dbReference type="NCBI Taxonomy" id="2872639"/>
    <lineage>
        <taxon>Bacteria</taxon>
        <taxon>Pseudomonadati</taxon>
        <taxon>Pseudomonadota</taxon>
        <taxon>Gammaproteobacteria</taxon>
        <taxon>Lysobacterales</taxon>
        <taxon>Lysobacteraceae</taxon>
        <taxon>Novilysobacter</taxon>
    </lineage>
</organism>
<dbReference type="PROSITE" id="PS51257">
    <property type="entry name" value="PROKAR_LIPOPROTEIN"/>
    <property type="match status" value="1"/>
</dbReference>
<keyword evidence="3" id="KW-1185">Reference proteome</keyword>
<comment type="caution">
    <text evidence="2">The sequence shown here is derived from an EMBL/GenBank/DDBJ whole genome shotgun (WGS) entry which is preliminary data.</text>
</comment>
<evidence type="ECO:0000256" key="1">
    <source>
        <dbReference type="SAM" id="SignalP"/>
    </source>
</evidence>
<protein>
    <submittedName>
        <fullName evidence="2">Uncharacterized protein</fullName>
    </submittedName>
</protein>
<dbReference type="EMBL" id="JAINZW010000002">
    <property type="protein sequence ID" value="MBZ4038644.1"/>
    <property type="molecule type" value="Genomic_DNA"/>
</dbReference>
<feature type="chain" id="PRO_5047213339" evidence="1">
    <location>
        <begin position="18"/>
        <end position="135"/>
    </location>
</feature>
<name>A0ABS7T441_9GAMM</name>
<dbReference type="RefSeq" id="WP_223674859.1">
    <property type="nucleotide sequence ID" value="NZ_JAINZW010000002.1"/>
</dbReference>
<feature type="signal peptide" evidence="1">
    <location>
        <begin position="1"/>
        <end position="17"/>
    </location>
</feature>
<dbReference type="Proteomes" id="UP001430954">
    <property type="component" value="Unassembled WGS sequence"/>
</dbReference>
<accession>A0ABS7T441</accession>
<proteinExistence type="predicted"/>
<evidence type="ECO:0000313" key="2">
    <source>
        <dbReference type="EMBL" id="MBZ4038644.1"/>
    </source>
</evidence>
<reference evidence="2 3" key="1">
    <citation type="submission" date="2021-09" db="EMBL/GenBank/DDBJ databases">
        <title>Lysobacter sp. 13A isolated from the river sediment.</title>
        <authorList>
            <person name="Liu H."/>
            <person name="Li S."/>
            <person name="Mao S."/>
        </authorList>
    </citation>
    <scope>NUCLEOTIDE SEQUENCE [LARGE SCALE GENOMIC DNA]</scope>
    <source>
        <strain evidence="2 3">13A</strain>
    </source>
</reference>
<gene>
    <name evidence="2" type="ORF">K6753_03725</name>
</gene>
<keyword evidence="1" id="KW-0732">Signal</keyword>
<sequence length="135" mass="14607">MKHLLLLALLAGVASCATDPSPQQQAADRAVDAVVEQNARKLDRAIQQNKEASARGPFVRQGFLQLREGMTEEEVDAIFHGIAYTPSQEICGQSSTGPISCKVRTYYGLIDGTKIDARIVFSRSASGGWAVVAWQ</sequence>
<evidence type="ECO:0000313" key="3">
    <source>
        <dbReference type="Proteomes" id="UP001430954"/>
    </source>
</evidence>